<comment type="caution">
    <text evidence="2">The sequence shown here is derived from an EMBL/GenBank/DDBJ whole genome shotgun (WGS) entry which is preliminary data.</text>
</comment>
<dbReference type="SUPFAM" id="SSF58104">
    <property type="entry name" value="Methyl-accepting chemotaxis protein (MCP) signaling domain"/>
    <property type="match status" value="1"/>
</dbReference>
<gene>
    <name evidence="2" type="ORF">ENS59_09285</name>
</gene>
<sequence length="391" mass="45361">MEQVLNHIQAHVGSTNTAMLPEDITKAFEQFRREKAALEKNIKTYEEELKGLRQLKNSVDELCPVHVPVDISGRWNALIDREWDKVNKDALDNLNTIKLMNDQNQEFISEVIKEFGEQQNTFTSFSQKYRVNMEEYARNAETAKKAVLDELDHSSQKIEDTFAQFIQVEDITEKIKMISLNLSIEASKVRGSESFSFLARELRRLAQSTEETIKGISTSIKDTVVSMKHSREDQVRDLTTMDSILQEFEKLLKEYDDASGKLHTYMRRAIDRININQEDQKTILLNFFKTLQQIAITKEELEHKVQYYEIFVRQTNEYVQKVLRSDKQCRGTACPQRRAVMDELAKIANTDEERRMVNELFKELLGEDREAQHGSLAGALKGDSNDFISFN</sequence>
<dbReference type="AlphaFoldDB" id="A0A7C3IJS0"/>
<dbReference type="EMBL" id="DSVL01000284">
    <property type="protein sequence ID" value="HFH29687.1"/>
    <property type="molecule type" value="Genomic_DNA"/>
</dbReference>
<reference evidence="2" key="1">
    <citation type="journal article" date="2020" name="mSystems">
        <title>Genome- and Community-Level Interaction Insights into Carbon Utilization and Element Cycling Functions of Hydrothermarchaeota in Hydrothermal Sediment.</title>
        <authorList>
            <person name="Zhou Z."/>
            <person name="Liu Y."/>
            <person name="Xu W."/>
            <person name="Pan J."/>
            <person name="Luo Z.H."/>
            <person name="Li M."/>
        </authorList>
    </citation>
    <scope>NUCLEOTIDE SEQUENCE [LARGE SCALE GENOMIC DNA]</scope>
    <source>
        <strain evidence="2">SpSt-503</strain>
    </source>
</reference>
<organism evidence="2">
    <name type="scientific">Gracilinema caldarium</name>
    <dbReference type="NCBI Taxonomy" id="215591"/>
    <lineage>
        <taxon>Bacteria</taxon>
        <taxon>Pseudomonadati</taxon>
        <taxon>Spirochaetota</taxon>
        <taxon>Spirochaetia</taxon>
        <taxon>Spirochaetales</taxon>
        <taxon>Breznakiellaceae</taxon>
        <taxon>Gracilinema</taxon>
    </lineage>
</organism>
<dbReference type="Gene3D" id="1.10.287.950">
    <property type="entry name" value="Methyl-accepting chemotaxis protein"/>
    <property type="match status" value="1"/>
</dbReference>
<feature type="coiled-coil region" evidence="1">
    <location>
        <begin position="28"/>
        <end position="62"/>
    </location>
</feature>
<accession>A0A7C3IJS0</accession>
<evidence type="ECO:0000313" key="2">
    <source>
        <dbReference type="EMBL" id="HFH29687.1"/>
    </source>
</evidence>
<name>A0A7C3IJS0_9SPIR</name>
<proteinExistence type="predicted"/>
<keyword evidence="1" id="KW-0175">Coiled coil</keyword>
<evidence type="ECO:0000256" key="1">
    <source>
        <dbReference type="SAM" id="Coils"/>
    </source>
</evidence>
<protein>
    <submittedName>
        <fullName evidence="2">Uncharacterized protein</fullName>
    </submittedName>
</protein>